<dbReference type="PANTHER" id="PTHR11645">
    <property type="entry name" value="PYRROLINE-5-CARBOXYLATE REDUCTASE"/>
    <property type="match status" value="1"/>
</dbReference>
<reference evidence="6 7" key="1">
    <citation type="submission" date="2016-11" db="EMBL/GenBank/DDBJ databases">
        <authorList>
            <person name="Varghese N."/>
            <person name="Submissions S."/>
        </authorList>
    </citation>
    <scope>NUCLEOTIDE SEQUENCE [LARGE SCALE GENOMIC DNA]</scope>
    <source>
        <strain evidence="6 7">DSM 19027</strain>
    </source>
</reference>
<feature type="domain" description="Pyrroline-5-carboxylate reductase dimerisation" evidence="5">
    <location>
        <begin position="160"/>
        <end position="262"/>
    </location>
</feature>
<dbReference type="Pfam" id="PF14748">
    <property type="entry name" value="P5CR_dimer"/>
    <property type="match status" value="1"/>
</dbReference>
<keyword evidence="2" id="KW-0641">Proline biosynthesis</keyword>
<dbReference type="RefSeq" id="WP_149677817.1">
    <property type="nucleotide sequence ID" value="NZ_DAONMB010000221.1"/>
</dbReference>
<dbReference type="Gene3D" id="3.40.50.720">
    <property type="entry name" value="NAD(P)-binding Rossmann-like Domain"/>
    <property type="match status" value="1"/>
</dbReference>
<dbReference type="InterPro" id="IPR028939">
    <property type="entry name" value="P5C_Rdtase_cat_N"/>
</dbReference>
<dbReference type="InterPro" id="IPR036291">
    <property type="entry name" value="NAD(P)-bd_dom_sf"/>
</dbReference>
<dbReference type="Proteomes" id="UP000324781">
    <property type="component" value="Unassembled WGS sequence"/>
</dbReference>
<comment type="function">
    <text evidence="2">Catalyzes the reduction of 1-pyrroline-5-carboxylate (PCA) to L-proline.</text>
</comment>
<evidence type="ECO:0000256" key="3">
    <source>
        <dbReference type="PIRSR" id="PIRSR000193-1"/>
    </source>
</evidence>
<evidence type="ECO:0000259" key="5">
    <source>
        <dbReference type="Pfam" id="PF14748"/>
    </source>
</evidence>
<organism evidence="6 7">
    <name type="scientific">Thermoclostridium caenicola</name>
    <dbReference type="NCBI Taxonomy" id="659425"/>
    <lineage>
        <taxon>Bacteria</taxon>
        <taxon>Bacillati</taxon>
        <taxon>Bacillota</taxon>
        <taxon>Clostridia</taxon>
        <taxon>Eubacteriales</taxon>
        <taxon>Oscillospiraceae</taxon>
        <taxon>Thermoclostridium</taxon>
    </lineage>
</organism>
<dbReference type="UniPathway" id="UPA00098">
    <property type="reaction ID" value="UER00361"/>
</dbReference>
<accession>A0A1M6CKT3</accession>
<evidence type="ECO:0000256" key="1">
    <source>
        <dbReference type="ARBA" id="ARBA00005525"/>
    </source>
</evidence>
<gene>
    <name evidence="2" type="primary">proC</name>
    <name evidence="6" type="ORF">SAMN05444373_100548</name>
</gene>
<dbReference type="SUPFAM" id="SSF48179">
    <property type="entry name" value="6-phosphogluconate dehydrogenase C-terminal domain-like"/>
    <property type="match status" value="1"/>
</dbReference>
<dbReference type="GO" id="GO:0005737">
    <property type="term" value="C:cytoplasm"/>
    <property type="evidence" value="ECO:0007669"/>
    <property type="project" value="UniProtKB-SubCell"/>
</dbReference>
<dbReference type="InterPro" id="IPR008927">
    <property type="entry name" value="6-PGluconate_DH-like_C_sf"/>
</dbReference>
<comment type="subcellular location">
    <subcellularLocation>
        <location evidence="2">Cytoplasm</location>
    </subcellularLocation>
</comment>
<dbReference type="EMBL" id="FQZP01000005">
    <property type="protein sequence ID" value="SHI61374.1"/>
    <property type="molecule type" value="Genomic_DNA"/>
</dbReference>
<protein>
    <recommendedName>
        <fullName evidence="2">Pyrroline-5-carboxylate reductase</fullName>
        <shortName evidence="2">P5C reductase</shortName>
        <shortName evidence="2">P5CR</shortName>
        <ecNumber evidence="2">1.5.1.2</ecNumber>
    </recommendedName>
    <alternativeName>
        <fullName evidence="2">PCA reductase</fullName>
    </alternativeName>
</protein>
<comment type="catalytic activity">
    <reaction evidence="2">
        <text>L-proline + NAD(+) = (S)-1-pyrroline-5-carboxylate + NADH + 2 H(+)</text>
        <dbReference type="Rhea" id="RHEA:14105"/>
        <dbReference type="ChEBI" id="CHEBI:15378"/>
        <dbReference type="ChEBI" id="CHEBI:17388"/>
        <dbReference type="ChEBI" id="CHEBI:57540"/>
        <dbReference type="ChEBI" id="CHEBI:57945"/>
        <dbReference type="ChEBI" id="CHEBI:60039"/>
        <dbReference type="EC" id="1.5.1.2"/>
    </reaction>
</comment>
<dbReference type="GO" id="GO:0055129">
    <property type="term" value="P:L-proline biosynthetic process"/>
    <property type="evidence" value="ECO:0007669"/>
    <property type="project" value="UniProtKB-UniRule"/>
</dbReference>
<dbReference type="Pfam" id="PF03807">
    <property type="entry name" value="F420_oxidored"/>
    <property type="match status" value="1"/>
</dbReference>
<dbReference type="AlphaFoldDB" id="A0A1M6CKT3"/>
<name>A0A1M6CKT3_9FIRM</name>
<dbReference type="GO" id="GO:0004735">
    <property type="term" value="F:pyrroline-5-carboxylate reductase activity"/>
    <property type="evidence" value="ECO:0007669"/>
    <property type="project" value="UniProtKB-UniRule"/>
</dbReference>
<keyword evidence="2" id="KW-0560">Oxidoreductase</keyword>
<comment type="pathway">
    <text evidence="2">Amino-acid biosynthesis; L-proline biosynthesis; L-proline from L-glutamate 5-semialdehyde: step 1/1.</text>
</comment>
<feature type="binding site" evidence="3">
    <location>
        <position position="35"/>
    </location>
    <ligand>
        <name>NADP(+)</name>
        <dbReference type="ChEBI" id="CHEBI:58349"/>
    </ligand>
</feature>
<evidence type="ECO:0000259" key="4">
    <source>
        <dbReference type="Pfam" id="PF03807"/>
    </source>
</evidence>
<evidence type="ECO:0000313" key="7">
    <source>
        <dbReference type="Proteomes" id="UP000324781"/>
    </source>
</evidence>
<evidence type="ECO:0000313" key="6">
    <source>
        <dbReference type="EMBL" id="SHI61374.1"/>
    </source>
</evidence>
<dbReference type="Gene3D" id="1.10.3730.10">
    <property type="entry name" value="ProC C-terminal domain-like"/>
    <property type="match status" value="1"/>
</dbReference>
<comment type="catalytic activity">
    <reaction evidence="2">
        <text>L-proline + NADP(+) = (S)-1-pyrroline-5-carboxylate + NADPH + 2 H(+)</text>
        <dbReference type="Rhea" id="RHEA:14109"/>
        <dbReference type="ChEBI" id="CHEBI:15378"/>
        <dbReference type="ChEBI" id="CHEBI:17388"/>
        <dbReference type="ChEBI" id="CHEBI:57783"/>
        <dbReference type="ChEBI" id="CHEBI:58349"/>
        <dbReference type="ChEBI" id="CHEBI:60039"/>
        <dbReference type="EC" id="1.5.1.2"/>
    </reaction>
</comment>
<dbReference type="SUPFAM" id="SSF51735">
    <property type="entry name" value="NAD(P)-binding Rossmann-fold domains"/>
    <property type="match status" value="1"/>
</dbReference>
<proteinExistence type="inferred from homology"/>
<dbReference type="InterPro" id="IPR000304">
    <property type="entry name" value="Pyrroline-COOH_reductase"/>
</dbReference>
<feature type="binding site" evidence="3">
    <location>
        <position position="57"/>
    </location>
    <ligand>
        <name>NADPH</name>
        <dbReference type="ChEBI" id="CHEBI:57783"/>
    </ligand>
</feature>
<comment type="similarity">
    <text evidence="1 2">Belongs to the pyrroline-5-carboxylate reductase family.</text>
</comment>
<feature type="binding site" evidence="3">
    <location>
        <begin position="7"/>
        <end position="12"/>
    </location>
    <ligand>
        <name>NADP(+)</name>
        <dbReference type="ChEBI" id="CHEBI:58349"/>
    </ligand>
</feature>
<keyword evidence="2" id="KW-0963">Cytoplasm</keyword>
<feature type="domain" description="Pyrroline-5-carboxylate reductase catalytic N-terminal" evidence="4">
    <location>
        <begin position="3"/>
        <end position="97"/>
    </location>
</feature>
<keyword evidence="2" id="KW-0028">Amino-acid biosynthesis</keyword>
<keyword evidence="7" id="KW-1185">Reference proteome</keyword>
<dbReference type="PIRSF" id="PIRSF000193">
    <property type="entry name" value="Pyrrol-5-carb_rd"/>
    <property type="match status" value="1"/>
</dbReference>
<evidence type="ECO:0000256" key="2">
    <source>
        <dbReference type="HAMAP-Rule" id="MF_01925"/>
    </source>
</evidence>
<dbReference type="EC" id="1.5.1.2" evidence="2"/>
<sequence length="278" mass="30928">MIKVGFIGYGSMGSMLVGSLIRSGRIKPEEMIVSTKTQSKLEDIRKLRENIHVSEDNCEVARRAKYIFICVKPLQVKEVLLEIKPYITSDTNIISIAGSVPMKFIEQVSGAKVTKLTPSLTSEVMDGISLVCHSNAVSEEESRYIETLLGGVSTVKKVKEEDFELAAELTSCMPGFIAAIFRNLTDSAMRQGSGLSREDAEEMIIRTLQGTAKLFVEKNMGFDQMIERVATKGGITEEGVKVFNERLPGVFDEMFRKTLEKRKVVREKVESNLGMEQA</sequence>
<keyword evidence="2 3" id="KW-0521">NADP</keyword>
<dbReference type="OrthoDB" id="9793586at2"/>
<dbReference type="HAMAP" id="MF_01925">
    <property type="entry name" value="P5C_reductase"/>
    <property type="match status" value="1"/>
</dbReference>
<dbReference type="PANTHER" id="PTHR11645:SF53">
    <property type="entry name" value="PYRROLINE-5-CARBOXYLATE REDUCTASE 3"/>
    <property type="match status" value="1"/>
</dbReference>
<dbReference type="InterPro" id="IPR029036">
    <property type="entry name" value="P5CR_dimer"/>
</dbReference>